<dbReference type="InterPro" id="IPR050108">
    <property type="entry name" value="CDK"/>
</dbReference>
<evidence type="ECO:0000256" key="1">
    <source>
        <dbReference type="ARBA" id="ARBA00006485"/>
    </source>
</evidence>
<dbReference type="Proteomes" id="UP001370758">
    <property type="component" value="Unassembled WGS sequence"/>
</dbReference>
<organism evidence="8 9">
    <name type="scientific">Arthrobotrys musiformis</name>
    <dbReference type="NCBI Taxonomy" id="47236"/>
    <lineage>
        <taxon>Eukaryota</taxon>
        <taxon>Fungi</taxon>
        <taxon>Dikarya</taxon>
        <taxon>Ascomycota</taxon>
        <taxon>Pezizomycotina</taxon>
        <taxon>Orbiliomycetes</taxon>
        <taxon>Orbiliales</taxon>
        <taxon>Orbiliaceae</taxon>
        <taxon>Arthrobotrys</taxon>
    </lineage>
</organism>
<dbReference type="PANTHER" id="PTHR24056">
    <property type="entry name" value="CELL DIVISION PROTEIN KINASE"/>
    <property type="match status" value="1"/>
</dbReference>
<comment type="caution">
    <text evidence="8">The sequence shown here is derived from an EMBL/GenBank/DDBJ whole genome shotgun (WGS) entry which is preliminary data.</text>
</comment>
<dbReference type="InterPro" id="IPR000719">
    <property type="entry name" value="Prot_kinase_dom"/>
</dbReference>
<dbReference type="GO" id="GO:0005524">
    <property type="term" value="F:ATP binding"/>
    <property type="evidence" value="ECO:0007669"/>
    <property type="project" value="UniProtKB-KW"/>
</dbReference>
<dbReference type="GO" id="GO:0005634">
    <property type="term" value="C:nucleus"/>
    <property type="evidence" value="ECO:0007669"/>
    <property type="project" value="TreeGrafter"/>
</dbReference>
<dbReference type="EC" id="2.7.11.22" evidence="2"/>
<comment type="similarity">
    <text evidence="1">Belongs to the protein kinase superfamily. CMGC Ser/Thr protein kinase family. CDC2/CDKX subfamily.</text>
</comment>
<comment type="catalytic activity">
    <reaction evidence="5">
        <text>L-threonyl-[protein] + ATP = O-phospho-L-threonyl-[protein] + ADP + H(+)</text>
        <dbReference type="Rhea" id="RHEA:46608"/>
        <dbReference type="Rhea" id="RHEA-COMP:11060"/>
        <dbReference type="Rhea" id="RHEA-COMP:11605"/>
        <dbReference type="ChEBI" id="CHEBI:15378"/>
        <dbReference type="ChEBI" id="CHEBI:30013"/>
        <dbReference type="ChEBI" id="CHEBI:30616"/>
        <dbReference type="ChEBI" id="CHEBI:61977"/>
        <dbReference type="ChEBI" id="CHEBI:456216"/>
        <dbReference type="EC" id="2.7.11.22"/>
    </reaction>
</comment>
<keyword evidence="3" id="KW-0547">Nucleotide-binding</keyword>
<dbReference type="PROSITE" id="PS50011">
    <property type="entry name" value="PROTEIN_KINASE_DOM"/>
    <property type="match status" value="1"/>
</dbReference>
<gene>
    <name evidence="8" type="ORF">TWF481_002981</name>
</gene>
<evidence type="ECO:0000256" key="4">
    <source>
        <dbReference type="ARBA" id="ARBA00022840"/>
    </source>
</evidence>
<evidence type="ECO:0000313" key="8">
    <source>
        <dbReference type="EMBL" id="KAK6495936.1"/>
    </source>
</evidence>
<proteinExistence type="inferred from homology"/>
<accession>A0AAV9VUA1</accession>
<evidence type="ECO:0000313" key="9">
    <source>
        <dbReference type="Proteomes" id="UP001370758"/>
    </source>
</evidence>
<comment type="catalytic activity">
    <reaction evidence="6">
        <text>L-seryl-[protein] + ATP = O-phospho-L-seryl-[protein] + ADP + H(+)</text>
        <dbReference type="Rhea" id="RHEA:17989"/>
        <dbReference type="Rhea" id="RHEA-COMP:9863"/>
        <dbReference type="Rhea" id="RHEA-COMP:11604"/>
        <dbReference type="ChEBI" id="CHEBI:15378"/>
        <dbReference type="ChEBI" id="CHEBI:29999"/>
        <dbReference type="ChEBI" id="CHEBI:30616"/>
        <dbReference type="ChEBI" id="CHEBI:83421"/>
        <dbReference type="ChEBI" id="CHEBI:456216"/>
        <dbReference type="EC" id="2.7.11.22"/>
    </reaction>
</comment>
<dbReference type="AlphaFoldDB" id="A0AAV9VUA1"/>
<dbReference type="Pfam" id="PF00069">
    <property type="entry name" value="Pkinase"/>
    <property type="match status" value="1"/>
</dbReference>
<keyword evidence="4" id="KW-0067">ATP-binding</keyword>
<feature type="domain" description="Protein kinase" evidence="7">
    <location>
        <begin position="1"/>
        <end position="237"/>
    </location>
</feature>
<dbReference type="InterPro" id="IPR008271">
    <property type="entry name" value="Ser/Thr_kinase_AS"/>
</dbReference>
<dbReference type="EMBL" id="JAVHJL010000012">
    <property type="protein sequence ID" value="KAK6495936.1"/>
    <property type="molecule type" value="Genomic_DNA"/>
</dbReference>
<keyword evidence="9" id="KW-1185">Reference proteome</keyword>
<evidence type="ECO:0000256" key="5">
    <source>
        <dbReference type="ARBA" id="ARBA00047811"/>
    </source>
</evidence>
<dbReference type="SMART" id="SM00220">
    <property type="entry name" value="S_TKc"/>
    <property type="match status" value="1"/>
</dbReference>
<dbReference type="SUPFAM" id="SSF56112">
    <property type="entry name" value="Protein kinase-like (PK-like)"/>
    <property type="match status" value="1"/>
</dbReference>
<dbReference type="Gene3D" id="1.10.510.10">
    <property type="entry name" value="Transferase(Phosphotransferase) domain 1"/>
    <property type="match status" value="1"/>
</dbReference>
<reference evidence="8 9" key="1">
    <citation type="submission" date="2023-08" db="EMBL/GenBank/DDBJ databases">
        <authorList>
            <person name="Palmer J.M."/>
        </authorList>
    </citation>
    <scope>NUCLEOTIDE SEQUENCE [LARGE SCALE GENOMIC DNA]</scope>
    <source>
        <strain evidence="8 9">TWF481</strain>
    </source>
</reference>
<evidence type="ECO:0000256" key="2">
    <source>
        <dbReference type="ARBA" id="ARBA00012425"/>
    </source>
</evidence>
<dbReference type="InterPro" id="IPR011009">
    <property type="entry name" value="Kinase-like_dom_sf"/>
</dbReference>
<name>A0AAV9VUA1_9PEZI</name>
<evidence type="ECO:0000259" key="7">
    <source>
        <dbReference type="PROSITE" id="PS50011"/>
    </source>
</evidence>
<protein>
    <recommendedName>
        <fullName evidence="2">cyclin-dependent kinase</fullName>
        <ecNumber evidence="2">2.7.11.22</ecNumber>
    </recommendedName>
</protein>
<evidence type="ECO:0000256" key="6">
    <source>
        <dbReference type="ARBA" id="ARBA00048367"/>
    </source>
</evidence>
<dbReference type="GO" id="GO:0004693">
    <property type="term" value="F:cyclin-dependent protein serine/threonine kinase activity"/>
    <property type="evidence" value="ECO:0007669"/>
    <property type="project" value="UniProtKB-EC"/>
</dbReference>
<evidence type="ECO:0000256" key="3">
    <source>
        <dbReference type="ARBA" id="ARBA00022741"/>
    </source>
</evidence>
<sequence>MLNSEEKPHPHLVKVFCKGMLTARGRKRGIPYFDMEALHLDSSAFFRWHKSAPGQIFESMEHLFSGLAYIHSRGIVHADIKPCNLLIGSDNILKICDFGLALDFTKISDDMCHKLVTLPYRAPELLKHYDDKLHRHEYQKQLKLYHKQINGKIDVWAAGCTILEWVTGEIFLNGMFEVRQGMEIIQLRDQRGRVKIKVEPFQRKKFKDIKKVLSQCLTIDPGKRPTAENILSTLEMIKKEGREQRIAHGLQGQKPNVLVV</sequence>
<dbReference type="PROSITE" id="PS00108">
    <property type="entry name" value="PROTEIN_KINASE_ST"/>
    <property type="match status" value="1"/>
</dbReference>